<evidence type="ECO:0000313" key="2">
    <source>
        <dbReference type="Proteomes" id="UP000002209"/>
    </source>
</evidence>
<dbReference type="eggNOG" id="COG3485">
    <property type="taxonomic scope" value="Bacteria"/>
</dbReference>
<protein>
    <recommendedName>
        <fullName evidence="3">Carboxypeptidase-like regulatory domain-containing protein</fullName>
    </recommendedName>
</protein>
<dbReference type="RefSeq" id="WP_015894846.1">
    <property type="nucleotide sequence ID" value="NC_012489.1"/>
</dbReference>
<evidence type="ECO:0000313" key="1">
    <source>
        <dbReference type="EMBL" id="BAH40077.1"/>
    </source>
</evidence>
<dbReference type="Pfam" id="PF13620">
    <property type="entry name" value="CarboxypepD_reg"/>
    <property type="match status" value="1"/>
</dbReference>
<dbReference type="KEGG" id="gau:GAU_3035"/>
<accession>C1AC50</accession>
<evidence type="ECO:0008006" key="3">
    <source>
        <dbReference type="Google" id="ProtNLM"/>
    </source>
</evidence>
<dbReference type="HOGENOM" id="CLU_1018454_0_0_0"/>
<dbReference type="AlphaFoldDB" id="C1AC50"/>
<reference evidence="2" key="1">
    <citation type="submission" date="2006-03" db="EMBL/GenBank/DDBJ databases">
        <title>Complete genome sequence of Gemmatimonas aurantiaca T-27 that represents a novel phylum Gemmatimonadetes.</title>
        <authorList>
            <person name="Takasaki K."/>
            <person name="Ichikawa N."/>
            <person name="Miura H."/>
            <person name="Matsushita S."/>
            <person name="Watanabe Y."/>
            <person name="Oguchi A."/>
            <person name="Ankai A."/>
            <person name="Yashiro I."/>
            <person name="Takahashi M."/>
            <person name="Terui Y."/>
            <person name="Fukui S."/>
            <person name="Yokoyama H."/>
            <person name="Tanikawa S."/>
            <person name="Hanada S."/>
            <person name="Kamagata Y."/>
            <person name="Fujita N."/>
        </authorList>
    </citation>
    <scope>NUCLEOTIDE SEQUENCE [LARGE SCALE GENOMIC DNA]</scope>
    <source>
        <strain evidence="2">T-27 / DSM 14586 / JCM 11422 / NBRC 100505</strain>
    </source>
</reference>
<dbReference type="STRING" id="379066.GAU_3035"/>
<dbReference type="SUPFAM" id="SSF49464">
    <property type="entry name" value="Carboxypeptidase regulatory domain-like"/>
    <property type="match status" value="1"/>
</dbReference>
<dbReference type="InterPro" id="IPR008969">
    <property type="entry name" value="CarboxyPept-like_regulatory"/>
</dbReference>
<sequence>MDGTLAAARRGLRALGAALCLCVLAVDRLDAQRIIGTAKLSGVVLVDSLERPIAGAEVILHSVGLSARSDSAGEFAFSNLPTGRHRLTVRAVGYQSVAVDLDIPAEGLENLDLLLRPAATELKRVDVRAKAVPHYLADFESRRNLGIGRFMDSTTLWTHGDPSQWAQRLVEQTPGLRAVGYGASKALVTTRGIGTFRRLPSGDVSDVQRGARQACYARIIVDGVIRYNSQNEEGLFDVTNWSGPPFVAAEFYTSAQLPAEFNRLGTVSCGALVLWTRR</sequence>
<keyword evidence="2" id="KW-1185">Reference proteome</keyword>
<dbReference type="Gene3D" id="2.60.40.1120">
    <property type="entry name" value="Carboxypeptidase-like, regulatory domain"/>
    <property type="match status" value="1"/>
</dbReference>
<proteinExistence type="predicted"/>
<gene>
    <name evidence="1" type="ordered locus">GAU_3035</name>
</gene>
<dbReference type="EMBL" id="AP009153">
    <property type="protein sequence ID" value="BAH40077.1"/>
    <property type="molecule type" value="Genomic_DNA"/>
</dbReference>
<name>C1AC50_GEMAT</name>
<organism evidence="1 2">
    <name type="scientific">Gemmatimonas aurantiaca (strain DSM 14586 / JCM 11422 / NBRC 100505 / T-27)</name>
    <dbReference type="NCBI Taxonomy" id="379066"/>
    <lineage>
        <taxon>Bacteria</taxon>
        <taxon>Pseudomonadati</taxon>
        <taxon>Gemmatimonadota</taxon>
        <taxon>Gemmatimonadia</taxon>
        <taxon>Gemmatimonadales</taxon>
        <taxon>Gemmatimonadaceae</taxon>
        <taxon>Gemmatimonas</taxon>
    </lineage>
</organism>
<dbReference type="Proteomes" id="UP000002209">
    <property type="component" value="Chromosome"/>
</dbReference>